<dbReference type="InterPro" id="IPR026392">
    <property type="entry name" value="Exo/Archaeosortase_dom"/>
</dbReference>
<feature type="transmembrane region" description="Helical" evidence="9">
    <location>
        <begin position="153"/>
        <end position="175"/>
    </location>
</feature>
<dbReference type="RefSeq" id="WP_185675741.1">
    <property type="nucleotide sequence ID" value="NZ_JACHVB010000034.1"/>
</dbReference>
<dbReference type="GO" id="GO:0006508">
    <property type="term" value="P:proteolysis"/>
    <property type="evidence" value="ECO:0007669"/>
    <property type="project" value="UniProtKB-KW"/>
</dbReference>
<feature type="transmembrane region" description="Helical" evidence="9">
    <location>
        <begin position="89"/>
        <end position="108"/>
    </location>
</feature>
<dbReference type="GO" id="GO:0008233">
    <property type="term" value="F:peptidase activity"/>
    <property type="evidence" value="ECO:0007669"/>
    <property type="project" value="UniProtKB-KW"/>
</dbReference>
<evidence type="ECO:0000256" key="1">
    <source>
        <dbReference type="ARBA" id="ARBA00004651"/>
    </source>
</evidence>
<feature type="transmembrane region" description="Helical" evidence="9">
    <location>
        <begin position="224"/>
        <end position="244"/>
    </location>
</feature>
<dbReference type="NCBIfam" id="TIGR04178">
    <property type="entry name" value="exo_archaeo"/>
    <property type="match status" value="1"/>
</dbReference>
<keyword evidence="5" id="KW-0378">Hydrolase</keyword>
<feature type="transmembrane region" description="Helical" evidence="9">
    <location>
        <begin position="120"/>
        <end position="138"/>
    </location>
</feature>
<evidence type="ECO:0000256" key="2">
    <source>
        <dbReference type="ARBA" id="ARBA00022475"/>
    </source>
</evidence>
<evidence type="ECO:0000313" key="10">
    <source>
        <dbReference type="EMBL" id="MBC2594776.1"/>
    </source>
</evidence>
<dbReference type="AlphaFoldDB" id="A0A842HGM7"/>
<feature type="compositionally biased region" description="Acidic residues" evidence="8">
    <location>
        <begin position="340"/>
        <end position="349"/>
    </location>
</feature>
<feature type="transmembrane region" description="Helical" evidence="9">
    <location>
        <begin position="16"/>
        <end position="36"/>
    </location>
</feature>
<feature type="region of interest" description="Disordered" evidence="8">
    <location>
        <begin position="340"/>
        <end position="361"/>
    </location>
</feature>
<name>A0A842HGM7_9BACT</name>
<keyword evidence="2" id="KW-1003">Cell membrane</keyword>
<dbReference type="EMBL" id="JACHVB010000034">
    <property type="protein sequence ID" value="MBC2594776.1"/>
    <property type="molecule type" value="Genomic_DNA"/>
</dbReference>
<organism evidence="10 11">
    <name type="scientific">Ruficoccus amylovorans</name>
    <dbReference type="NCBI Taxonomy" id="1804625"/>
    <lineage>
        <taxon>Bacteria</taxon>
        <taxon>Pseudomonadati</taxon>
        <taxon>Verrucomicrobiota</taxon>
        <taxon>Opitutia</taxon>
        <taxon>Puniceicoccales</taxon>
        <taxon>Cerasicoccaceae</taxon>
        <taxon>Ruficoccus</taxon>
    </lineage>
</organism>
<comment type="subcellular location">
    <subcellularLocation>
        <location evidence="1">Cell membrane</location>
        <topology evidence="1">Multi-pass membrane protein</topology>
    </subcellularLocation>
</comment>
<sequence>MPGKADFFSLPRTTQFAFWLGLVFVGLVIYDQLFYWSNMEDYSFGYLVPIFVAYVIYDRWPKVRALLLGENDSRLASTKPDWFMRTTEVVFYLGLTTALLMFLLGGLILASQGPSNQGSLLMAAGLGGIVLGLAFLVAREDTKGRILSWKERVGFTFLFLFPALAWLISAPMVMYMDSTVKLVLLEWVTKIVFSVFNFLGFTVIRSGNVLELPKGEVGVADACSGVRSLTGCIFVGSFMAAVFLDRFWKKVLMVGLSMVLAFVTNIMRSLFLTGWAYAYGSGAIDGDIFRNPHTLPDGSENPDFVFASVHDIAGYSVMGLTFVILLMLLPIFNFKIAPPEEEEEHEEAGESPPGGQHEPNA</sequence>
<evidence type="ECO:0000256" key="8">
    <source>
        <dbReference type="SAM" id="MobiDB-lite"/>
    </source>
</evidence>
<keyword evidence="11" id="KW-1185">Reference proteome</keyword>
<dbReference type="InterPro" id="IPR019127">
    <property type="entry name" value="Exosortase"/>
</dbReference>
<reference evidence="10 11" key="1">
    <citation type="submission" date="2020-07" db="EMBL/GenBank/DDBJ databases">
        <authorList>
            <person name="Feng X."/>
        </authorList>
    </citation>
    <scope>NUCLEOTIDE SEQUENCE [LARGE SCALE GENOMIC DNA]</scope>
    <source>
        <strain evidence="10 11">JCM31066</strain>
    </source>
</reference>
<dbReference type="Proteomes" id="UP000546464">
    <property type="component" value="Unassembled WGS sequence"/>
</dbReference>
<dbReference type="GO" id="GO:0005886">
    <property type="term" value="C:plasma membrane"/>
    <property type="evidence" value="ECO:0007669"/>
    <property type="project" value="UniProtKB-SubCell"/>
</dbReference>
<evidence type="ECO:0000256" key="5">
    <source>
        <dbReference type="ARBA" id="ARBA00022801"/>
    </source>
</evidence>
<gene>
    <name evidence="10" type="ORF">H5P28_10935</name>
</gene>
<evidence type="ECO:0000256" key="3">
    <source>
        <dbReference type="ARBA" id="ARBA00022670"/>
    </source>
</evidence>
<dbReference type="Pfam" id="PF09721">
    <property type="entry name" value="Exosortase_EpsH"/>
    <property type="match status" value="1"/>
</dbReference>
<proteinExistence type="predicted"/>
<keyword evidence="4 9" id="KW-0812">Transmembrane</keyword>
<feature type="transmembrane region" description="Helical" evidence="9">
    <location>
        <begin position="312"/>
        <end position="332"/>
    </location>
</feature>
<keyword evidence="6 9" id="KW-1133">Transmembrane helix</keyword>
<keyword evidence="7 9" id="KW-0472">Membrane</keyword>
<keyword evidence="3" id="KW-0645">Protease</keyword>
<feature type="transmembrane region" description="Helical" evidence="9">
    <location>
        <begin position="251"/>
        <end position="271"/>
    </location>
</feature>
<evidence type="ECO:0000256" key="9">
    <source>
        <dbReference type="SAM" id="Phobius"/>
    </source>
</evidence>
<comment type="caution">
    <text evidence="10">The sequence shown here is derived from an EMBL/GenBank/DDBJ whole genome shotgun (WGS) entry which is preliminary data.</text>
</comment>
<protein>
    <submittedName>
        <fullName evidence="10">Exosortase/archaeosortase family protein</fullName>
    </submittedName>
</protein>
<accession>A0A842HGM7</accession>
<feature type="transmembrane region" description="Helical" evidence="9">
    <location>
        <begin position="187"/>
        <end position="204"/>
    </location>
</feature>
<evidence type="ECO:0000256" key="4">
    <source>
        <dbReference type="ARBA" id="ARBA00022692"/>
    </source>
</evidence>
<feature type="transmembrane region" description="Helical" evidence="9">
    <location>
        <begin position="43"/>
        <end position="60"/>
    </location>
</feature>
<evidence type="ECO:0000313" key="11">
    <source>
        <dbReference type="Proteomes" id="UP000546464"/>
    </source>
</evidence>
<evidence type="ECO:0000256" key="7">
    <source>
        <dbReference type="ARBA" id="ARBA00023136"/>
    </source>
</evidence>
<evidence type="ECO:0000256" key="6">
    <source>
        <dbReference type="ARBA" id="ARBA00022989"/>
    </source>
</evidence>